<organism evidence="1">
    <name type="scientific">mine drainage metagenome</name>
    <dbReference type="NCBI Taxonomy" id="410659"/>
    <lineage>
        <taxon>unclassified sequences</taxon>
        <taxon>metagenomes</taxon>
        <taxon>ecological metagenomes</taxon>
    </lineage>
</organism>
<dbReference type="AlphaFoldDB" id="E6QLQ1"/>
<gene>
    <name evidence="1" type="ORF">CARN6_1612</name>
</gene>
<comment type="caution">
    <text evidence="1">The sequence shown here is derived from an EMBL/GenBank/DDBJ whole genome shotgun (WGS) entry which is preliminary data.</text>
</comment>
<accession>E6QLQ1</accession>
<dbReference type="EMBL" id="CABQ01000190">
    <property type="protein sequence ID" value="CBI08172.1"/>
    <property type="molecule type" value="Genomic_DNA"/>
</dbReference>
<sequence>MNSADFHPCAHPTAQPAVAANAFYYLSFPNRTLYPNFIYLRKTFLYLPGLKLQTTADQELGW</sequence>
<evidence type="ECO:0000313" key="1">
    <source>
        <dbReference type="EMBL" id="CBI08172.1"/>
    </source>
</evidence>
<name>E6QLQ1_9ZZZZ</name>
<protein>
    <submittedName>
        <fullName evidence="1">Uncharacterized protein</fullName>
    </submittedName>
</protein>
<reference evidence="1" key="1">
    <citation type="submission" date="2009-10" db="EMBL/GenBank/DDBJ databases">
        <title>Diversity of trophic interactions inside an arsenic-rich microbial ecosystem.</title>
        <authorList>
            <person name="Bertin P.N."/>
            <person name="Heinrich-Salmeron A."/>
            <person name="Pelletier E."/>
            <person name="Goulhen-Chollet F."/>
            <person name="Arsene-Ploetze F."/>
            <person name="Gallien S."/>
            <person name="Calteau A."/>
            <person name="Vallenet D."/>
            <person name="Casiot C."/>
            <person name="Chane-Woon-Ming B."/>
            <person name="Giloteaux L."/>
            <person name="Barakat M."/>
            <person name="Bonnefoy V."/>
            <person name="Bruneel O."/>
            <person name="Chandler M."/>
            <person name="Cleiss J."/>
            <person name="Duran R."/>
            <person name="Elbaz-Poulichet F."/>
            <person name="Fonknechten N."/>
            <person name="Lauga B."/>
            <person name="Mornico D."/>
            <person name="Ortet P."/>
            <person name="Schaeffer C."/>
            <person name="Siguier P."/>
            <person name="Alexander Thil Smith A."/>
            <person name="Van Dorsselaer A."/>
            <person name="Weissenbach J."/>
            <person name="Medigue C."/>
            <person name="Le Paslier D."/>
        </authorList>
    </citation>
    <scope>NUCLEOTIDE SEQUENCE</scope>
</reference>
<proteinExistence type="predicted"/>